<evidence type="ECO:0000256" key="1">
    <source>
        <dbReference type="SAM" id="Phobius"/>
    </source>
</evidence>
<keyword evidence="1" id="KW-0812">Transmembrane</keyword>
<organism evidence="2 3">
    <name type="scientific">Shewanella zhuhaiensis</name>
    <dbReference type="NCBI Taxonomy" id="2919576"/>
    <lineage>
        <taxon>Bacteria</taxon>
        <taxon>Pseudomonadati</taxon>
        <taxon>Pseudomonadota</taxon>
        <taxon>Gammaproteobacteria</taxon>
        <taxon>Alteromonadales</taxon>
        <taxon>Shewanellaceae</taxon>
        <taxon>Shewanella</taxon>
    </lineage>
</organism>
<dbReference type="EMBL" id="JAKUDL010000001">
    <property type="protein sequence ID" value="MCH4292803.1"/>
    <property type="molecule type" value="Genomic_DNA"/>
</dbReference>
<name>A0AAJ1EZ25_9GAMM</name>
<feature type="transmembrane region" description="Helical" evidence="1">
    <location>
        <begin position="18"/>
        <end position="37"/>
    </location>
</feature>
<gene>
    <name evidence="2" type="ORF">MJ923_00625</name>
</gene>
<dbReference type="Proteomes" id="UP001297581">
    <property type="component" value="Unassembled WGS sequence"/>
</dbReference>
<proteinExistence type="predicted"/>
<comment type="caution">
    <text evidence="2">The sequence shown here is derived from an EMBL/GenBank/DDBJ whole genome shotgun (WGS) entry which is preliminary data.</text>
</comment>
<keyword evidence="3" id="KW-1185">Reference proteome</keyword>
<protein>
    <recommendedName>
        <fullName evidence="4">MSHA biogenesis protein MshF</fullName>
    </recommendedName>
</protein>
<evidence type="ECO:0000313" key="3">
    <source>
        <dbReference type="Proteomes" id="UP001297581"/>
    </source>
</evidence>
<keyword evidence="1" id="KW-0472">Membrane</keyword>
<dbReference type="AlphaFoldDB" id="A0AAJ1EZ25"/>
<evidence type="ECO:0000313" key="2">
    <source>
        <dbReference type="EMBL" id="MCH4292803.1"/>
    </source>
</evidence>
<keyword evidence="1" id="KW-1133">Transmembrane helix</keyword>
<reference evidence="2 3" key="1">
    <citation type="submission" date="2022-02" db="EMBL/GenBank/DDBJ databases">
        <title>The genome sequence of Shewanella sp. 3B26.</title>
        <authorList>
            <person name="Du J."/>
        </authorList>
    </citation>
    <scope>NUCLEOTIDE SEQUENCE [LARGE SCALE GENOMIC DNA]</scope>
    <source>
        <strain evidence="2 3">3B26</strain>
    </source>
</reference>
<sequence>MQPQREVEGELIGTYRQLLAVIVLMLLLAIVGLRYFGSLDSMASHGMTLEQSRWLNIVSMARSKWLGQGRGDTLKLEWEMLGREKPADPVLVAMSSNGWPQPQTETAEGCLQLWQQLLGNDGKQLVDVGFDYQARACDYFGEAGSQLTYTLDTGKVTLVTQTN</sequence>
<evidence type="ECO:0008006" key="4">
    <source>
        <dbReference type="Google" id="ProtNLM"/>
    </source>
</evidence>
<dbReference type="RefSeq" id="WP_240589462.1">
    <property type="nucleotide sequence ID" value="NZ_JAKUDL010000001.1"/>
</dbReference>
<accession>A0AAJ1EZ25</accession>